<protein>
    <recommendedName>
        <fullName evidence="1">Transposase Tnp1/En/Spm-like domain-containing protein</fullName>
    </recommendedName>
</protein>
<evidence type="ECO:0000259" key="1">
    <source>
        <dbReference type="Pfam" id="PF03017"/>
    </source>
</evidence>
<accession>A0AAQ3X1F0</accession>
<dbReference type="Proteomes" id="UP001341281">
    <property type="component" value="Chromosome 06"/>
</dbReference>
<dbReference type="EMBL" id="CP144750">
    <property type="protein sequence ID" value="WVZ81011.1"/>
    <property type="molecule type" value="Genomic_DNA"/>
</dbReference>
<organism evidence="2 3">
    <name type="scientific">Paspalum notatum var. saurae</name>
    <dbReference type="NCBI Taxonomy" id="547442"/>
    <lineage>
        <taxon>Eukaryota</taxon>
        <taxon>Viridiplantae</taxon>
        <taxon>Streptophyta</taxon>
        <taxon>Embryophyta</taxon>
        <taxon>Tracheophyta</taxon>
        <taxon>Spermatophyta</taxon>
        <taxon>Magnoliopsida</taxon>
        <taxon>Liliopsida</taxon>
        <taxon>Poales</taxon>
        <taxon>Poaceae</taxon>
        <taxon>PACMAD clade</taxon>
        <taxon>Panicoideae</taxon>
        <taxon>Andropogonodae</taxon>
        <taxon>Paspaleae</taxon>
        <taxon>Paspalinae</taxon>
        <taxon>Paspalum</taxon>
    </lineage>
</organism>
<dbReference type="InterPro" id="IPR004264">
    <property type="entry name" value="Transposase_23"/>
</dbReference>
<evidence type="ECO:0000313" key="2">
    <source>
        <dbReference type="EMBL" id="WVZ81011.1"/>
    </source>
</evidence>
<gene>
    <name evidence="2" type="ORF">U9M48_028438</name>
</gene>
<name>A0AAQ3X1F0_PASNO</name>
<keyword evidence="3" id="KW-1185">Reference proteome</keyword>
<evidence type="ECO:0000313" key="3">
    <source>
        <dbReference type="Proteomes" id="UP001341281"/>
    </source>
</evidence>
<feature type="domain" description="Transposase Tnp1/En/Spm-like" evidence="1">
    <location>
        <begin position="34"/>
        <end position="98"/>
    </location>
</feature>
<sequence>MHVAALSVPTINTTTTPGNDGAPRYAHDALVGKEVILFAMLRSDVPVAKGTIIPTNPKAIVGGQPLGKEFCEVIVNLVMKRDAILPRPYDYMESMAGAYMMSIAWPYKRLKVISEHQTHPRVLQGLLGFKVAGC</sequence>
<dbReference type="Pfam" id="PF03017">
    <property type="entry name" value="Transposase_23"/>
    <property type="match status" value="1"/>
</dbReference>
<reference evidence="2 3" key="1">
    <citation type="submission" date="2024-02" db="EMBL/GenBank/DDBJ databases">
        <title>High-quality chromosome-scale genome assembly of Pensacola bahiagrass (Paspalum notatum Flugge var. saurae).</title>
        <authorList>
            <person name="Vega J.M."/>
            <person name="Podio M."/>
            <person name="Orjuela J."/>
            <person name="Siena L.A."/>
            <person name="Pessino S.C."/>
            <person name="Combes M.C."/>
            <person name="Mariac C."/>
            <person name="Albertini E."/>
            <person name="Pupilli F."/>
            <person name="Ortiz J.P.A."/>
            <person name="Leblanc O."/>
        </authorList>
    </citation>
    <scope>NUCLEOTIDE SEQUENCE [LARGE SCALE GENOMIC DNA]</scope>
    <source>
        <strain evidence="2">R1</strain>
        <tissue evidence="2">Leaf</tissue>
    </source>
</reference>
<dbReference type="AlphaFoldDB" id="A0AAQ3X1F0"/>
<proteinExistence type="predicted"/>